<organism evidence="6 7">
    <name type="scientific">Paraphoma chrysanthemicola</name>
    <dbReference type="NCBI Taxonomy" id="798071"/>
    <lineage>
        <taxon>Eukaryota</taxon>
        <taxon>Fungi</taxon>
        <taxon>Dikarya</taxon>
        <taxon>Ascomycota</taxon>
        <taxon>Pezizomycotina</taxon>
        <taxon>Dothideomycetes</taxon>
        <taxon>Pleosporomycetidae</taxon>
        <taxon>Pleosporales</taxon>
        <taxon>Pleosporineae</taxon>
        <taxon>Phaeosphaeriaceae</taxon>
        <taxon>Paraphoma</taxon>
    </lineage>
</organism>
<dbReference type="InterPro" id="IPR002938">
    <property type="entry name" value="FAD-bd"/>
</dbReference>
<keyword evidence="3" id="KW-0560">Oxidoreductase</keyword>
<proteinExistence type="predicted"/>
<feature type="region of interest" description="Disordered" evidence="4">
    <location>
        <begin position="1"/>
        <end position="23"/>
    </location>
</feature>
<dbReference type="EMBL" id="JAGMVJ010000001">
    <property type="protein sequence ID" value="KAH7095434.1"/>
    <property type="molecule type" value="Genomic_DNA"/>
</dbReference>
<dbReference type="GO" id="GO:0071949">
    <property type="term" value="F:FAD binding"/>
    <property type="evidence" value="ECO:0007669"/>
    <property type="project" value="InterPro"/>
</dbReference>
<evidence type="ECO:0000313" key="7">
    <source>
        <dbReference type="Proteomes" id="UP000813461"/>
    </source>
</evidence>
<dbReference type="Gene3D" id="3.30.9.10">
    <property type="entry name" value="D-Amino Acid Oxidase, subunit A, domain 2"/>
    <property type="match status" value="1"/>
</dbReference>
<dbReference type="AlphaFoldDB" id="A0A8K0RJ49"/>
<feature type="domain" description="FAD-binding" evidence="5">
    <location>
        <begin position="31"/>
        <end position="392"/>
    </location>
</feature>
<gene>
    <name evidence="6" type="ORF">FB567DRAFT_575216</name>
</gene>
<dbReference type="InterPro" id="IPR036188">
    <property type="entry name" value="FAD/NAD-bd_sf"/>
</dbReference>
<sequence>MNAKMSENIDTSGSESNNASSASALPRTITTDVFVVGAGVTGMTMAILLADLGVRTLTIAKHSGVSPTPRAHITNQRTMEVFRDMGIEDRVVAASTPLKDLGNGVMATSLTGMEIGRYSCYGAGPDQLTDFTKASPSDMMNIPQHILERILLDRATEKNADVRFYNELLSIEQTADGITGKVRHRGSGEEYFVHARYVVAADGGRSLVAQKMGFEFQGQANLINMLSTWLEVDLEKYTAHRPASVYHILQPGNSYWVGSGTCILVKPFTEWLLNRQYDPADGEPDTSPKALIEHARRVLGLPDDLPIIVKDASKWSVNNVVATEFQNGRVFLAGDAAHRHPPASGLGSNTCIQDSYNLAWKLALAVQGRAGEGLLKSYNQERQPVGKQVVDHAMFTLHNLTKIPDALGFRRGQSFDEGFNSLKHLFTDDPKAEQRRSEFEEVIRLQHKRSNALGVQLGQRYGNSSGVVTDGTPFPELLRDPILYYQPTTHPGGYLPHAFVEYERHKISTLDIIPHGKFGLLVGVGGGPWIAAAAKISQELGIDFKAYAIGYRCTYDDVLGQWSAVREIKDRGALLVRPDRHIAWRSLEGAVDGVMALRSALLRILDQSPSNGTRSSL</sequence>
<dbReference type="Gene3D" id="3.50.50.60">
    <property type="entry name" value="FAD/NAD(P)-binding domain"/>
    <property type="match status" value="1"/>
</dbReference>
<evidence type="ECO:0000256" key="1">
    <source>
        <dbReference type="ARBA" id="ARBA00022630"/>
    </source>
</evidence>
<dbReference type="OrthoDB" id="2096480at2759"/>
<comment type="caution">
    <text evidence="6">The sequence shown here is derived from an EMBL/GenBank/DDBJ whole genome shotgun (WGS) entry which is preliminary data.</text>
</comment>
<keyword evidence="1" id="KW-0285">Flavoprotein</keyword>
<evidence type="ECO:0000256" key="2">
    <source>
        <dbReference type="ARBA" id="ARBA00022827"/>
    </source>
</evidence>
<dbReference type="GO" id="GO:0016709">
    <property type="term" value="F:oxidoreductase activity, acting on paired donors, with incorporation or reduction of molecular oxygen, NAD(P)H as one donor, and incorporation of one atom of oxygen"/>
    <property type="evidence" value="ECO:0007669"/>
    <property type="project" value="UniProtKB-ARBA"/>
</dbReference>
<accession>A0A8K0RJ49</accession>
<evidence type="ECO:0000259" key="5">
    <source>
        <dbReference type="Pfam" id="PF01494"/>
    </source>
</evidence>
<dbReference type="PANTHER" id="PTHR43004:SF8">
    <property type="entry name" value="FAD-BINDING DOMAIN-CONTAINING PROTEIN-RELATED"/>
    <property type="match status" value="1"/>
</dbReference>
<feature type="compositionally biased region" description="Low complexity" evidence="4">
    <location>
        <begin position="12"/>
        <end position="23"/>
    </location>
</feature>
<keyword evidence="7" id="KW-1185">Reference proteome</keyword>
<dbReference type="InterPro" id="IPR050641">
    <property type="entry name" value="RIFMO-like"/>
</dbReference>
<evidence type="ECO:0000256" key="3">
    <source>
        <dbReference type="ARBA" id="ARBA00023002"/>
    </source>
</evidence>
<dbReference type="Pfam" id="PF01494">
    <property type="entry name" value="FAD_binding_3"/>
    <property type="match status" value="1"/>
</dbReference>
<reference evidence="6" key="1">
    <citation type="journal article" date="2021" name="Nat. Commun.">
        <title>Genetic determinants of endophytism in the Arabidopsis root mycobiome.</title>
        <authorList>
            <person name="Mesny F."/>
            <person name="Miyauchi S."/>
            <person name="Thiergart T."/>
            <person name="Pickel B."/>
            <person name="Atanasova L."/>
            <person name="Karlsson M."/>
            <person name="Huettel B."/>
            <person name="Barry K.W."/>
            <person name="Haridas S."/>
            <person name="Chen C."/>
            <person name="Bauer D."/>
            <person name="Andreopoulos W."/>
            <person name="Pangilinan J."/>
            <person name="LaButti K."/>
            <person name="Riley R."/>
            <person name="Lipzen A."/>
            <person name="Clum A."/>
            <person name="Drula E."/>
            <person name="Henrissat B."/>
            <person name="Kohler A."/>
            <person name="Grigoriev I.V."/>
            <person name="Martin F.M."/>
            <person name="Hacquard S."/>
        </authorList>
    </citation>
    <scope>NUCLEOTIDE SEQUENCE</scope>
    <source>
        <strain evidence="6">MPI-SDFR-AT-0120</strain>
    </source>
</reference>
<keyword evidence="2" id="KW-0274">FAD</keyword>
<dbReference type="SUPFAM" id="SSF51905">
    <property type="entry name" value="FAD/NAD(P)-binding domain"/>
    <property type="match status" value="1"/>
</dbReference>
<evidence type="ECO:0000256" key="4">
    <source>
        <dbReference type="SAM" id="MobiDB-lite"/>
    </source>
</evidence>
<dbReference type="Proteomes" id="UP000813461">
    <property type="component" value="Unassembled WGS sequence"/>
</dbReference>
<evidence type="ECO:0000313" key="6">
    <source>
        <dbReference type="EMBL" id="KAH7095434.1"/>
    </source>
</evidence>
<dbReference type="Gene3D" id="3.40.30.120">
    <property type="match status" value="1"/>
</dbReference>
<dbReference type="PRINTS" id="PR00420">
    <property type="entry name" value="RNGMNOXGNASE"/>
</dbReference>
<name>A0A8K0RJ49_9PLEO</name>
<dbReference type="Pfam" id="PF21274">
    <property type="entry name" value="Rng_hyd_C"/>
    <property type="match status" value="1"/>
</dbReference>
<protein>
    <submittedName>
        <fullName evidence="6">FAD binding domain-containing protein</fullName>
    </submittedName>
</protein>
<dbReference type="PANTHER" id="PTHR43004">
    <property type="entry name" value="TRK SYSTEM POTASSIUM UPTAKE PROTEIN"/>
    <property type="match status" value="1"/>
</dbReference>